<dbReference type="InterPro" id="IPR039355">
    <property type="entry name" value="Transcription_factor_GATA"/>
</dbReference>
<dbReference type="CDD" id="cd00202">
    <property type="entry name" value="ZnF_GATA"/>
    <property type="match status" value="2"/>
</dbReference>
<evidence type="ECO:0000256" key="2">
    <source>
        <dbReference type="ARBA" id="ARBA00022723"/>
    </source>
</evidence>
<proteinExistence type="predicted"/>
<dbReference type="Gene3D" id="3.30.50.10">
    <property type="entry name" value="Erythroid Transcription Factor GATA-1, subunit A"/>
    <property type="match status" value="2"/>
</dbReference>
<feature type="compositionally biased region" description="Basic and acidic residues" evidence="7">
    <location>
        <begin position="309"/>
        <end position="324"/>
    </location>
</feature>
<protein>
    <recommendedName>
        <fullName evidence="8">GATA-type domain-containing protein</fullName>
    </recommendedName>
</protein>
<dbReference type="InterPro" id="IPR013088">
    <property type="entry name" value="Znf_NHR/GATA"/>
</dbReference>
<dbReference type="GO" id="GO:0045944">
    <property type="term" value="P:positive regulation of transcription by RNA polymerase II"/>
    <property type="evidence" value="ECO:0007669"/>
    <property type="project" value="TreeGrafter"/>
</dbReference>
<feature type="compositionally biased region" description="Low complexity" evidence="7">
    <location>
        <begin position="380"/>
        <end position="398"/>
    </location>
</feature>
<comment type="caution">
    <text evidence="9">The sequence shown here is derived from an EMBL/GenBank/DDBJ whole genome shotgun (WGS) entry which is preliminary data.</text>
</comment>
<accession>A0A814CKM3</accession>
<dbReference type="InterPro" id="IPR000679">
    <property type="entry name" value="Znf_GATA"/>
</dbReference>
<feature type="region of interest" description="Disordered" evidence="7">
    <location>
        <begin position="495"/>
        <end position="563"/>
    </location>
</feature>
<feature type="compositionally biased region" description="Low complexity" evidence="7">
    <location>
        <begin position="325"/>
        <end position="353"/>
    </location>
</feature>
<feature type="compositionally biased region" description="Low complexity" evidence="7">
    <location>
        <begin position="508"/>
        <end position="544"/>
    </location>
</feature>
<feature type="compositionally biased region" description="Polar residues" evidence="7">
    <location>
        <begin position="545"/>
        <end position="563"/>
    </location>
</feature>
<dbReference type="AlphaFoldDB" id="A0A814CKM3"/>
<dbReference type="PRINTS" id="PR00619">
    <property type="entry name" value="GATAZNFINGER"/>
</dbReference>
<feature type="region of interest" description="Disordered" evidence="7">
    <location>
        <begin position="121"/>
        <end position="144"/>
    </location>
</feature>
<keyword evidence="2" id="KW-0479">Metal-binding</keyword>
<dbReference type="Pfam" id="PF00320">
    <property type="entry name" value="GATA"/>
    <property type="match status" value="2"/>
</dbReference>
<evidence type="ECO:0000256" key="7">
    <source>
        <dbReference type="SAM" id="MobiDB-lite"/>
    </source>
</evidence>
<keyword evidence="10" id="KW-1185">Reference proteome</keyword>
<feature type="domain" description="GATA-type" evidence="8">
    <location>
        <begin position="252"/>
        <end position="299"/>
    </location>
</feature>
<dbReference type="GO" id="GO:0005634">
    <property type="term" value="C:nucleus"/>
    <property type="evidence" value="ECO:0007669"/>
    <property type="project" value="UniProtKB-SubCell"/>
</dbReference>
<dbReference type="OrthoDB" id="515401at2759"/>
<feature type="domain" description="GATA-type" evidence="8">
    <location>
        <begin position="189"/>
        <end position="226"/>
    </location>
</feature>
<dbReference type="EMBL" id="CAJNOC010002585">
    <property type="protein sequence ID" value="CAF0941430.1"/>
    <property type="molecule type" value="Genomic_DNA"/>
</dbReference>
<feature type="compositionally biased region" description="Polar residues" evidence="7">
    <location>
        <begin position="361"/>
        <end position="379"/>
    </location>
</feature>
<evidence type="ECO:0000256" key="6">
    <source>
        <dbReference type="PROSITE-ProRule" id="PRU00094"/>
    </source>
</evidence>
<dbReference type="PROSITE" id="PS00344">
    <property type="entry name" value="GATA_ZN_FINGER_1"/>
    <property type="match status" value="2"/>
</dbReference>
<sequence>MTELIYQQTKLFGTDAKQPQMWETNLNQKENTNPVLETNYNHHVLAQAHQNFDSETNTENDLLDNEMDDDDDDDVNDEENYEENMNIAQDNQSDFKKDNMSYMSNGIYNWSNESINLNNKSSSFHSSTSSLSSSSASSLTNTLLPSPNATYPLDTLKLENKTDNLTSQYYTNSLVQSEGVMNLNMSSNSEINKQCANCGNLQTPLWRRDSRGFYLCNACGIYNRANRGSTTNKTPVDKNLKKSSNIKRLNTCTNCRTVETTLWRRCPNGSPVCNACGLYFKLHKVNRPIAMKKEGIQTRRRKSKKSKSPKKEELNLNHQFEDKNNNQFKSNSSKTPMSTTQLLSSTTSNTSNKLNKKIDLKSSNPAKKSKLTTSPNNQISSNNFMNSTTTTATSNSALSLNEKTNTSYSNNFMEAQNYNLTNPYQQTNEMSYYQNNYATTYAQNYPQQTLYNLPQQQMNQYYYYPTPESSPDVQFQLLNDAAVLNAATQHLFANNTQMPNPLNYSKRSVNNSMGQSTSSSPSSSSSPQSFNSTTTQSLTTNLQTRQNSAQISPTQSSHYLNSYNNYTYPTTKSEFYETDNKQSNSEESNKLNSWYMQAAAAAAVVNNLPMNTTNFLYSSNEDNNSTLNNNSSYNFQKF</sequence>
<dbReference type="PANTHER" id="PTHR10071">
    <property type="entry name" value="TRANSCRIPTION FACTOR GATA FAMILY MEMBER"/>
    <property type="match status" value="1"/>
</dbReference>
<dbReference type="PANTHER" id="PTHR10071:SF281">
    <property type="entry name" value="BOX A-BINDING FACTOR-RELATED"/>
    <property type="match status" value="1"/>
</dbReference>
<organism evidence="9 10">
    <name type="scientific">Brachionus calyciflorus</name>
    <dbReference type="NCBI Taxonomy" id="104777"/>
    <lineage>
        <taxon>Eukaryota</taxon>
        <taxon>Metazoa</taxon>
        <taxon>Spiralia</taxon>
        <taxon>Gnathifera</taxon>
        <taxon>Rotifera</taxon>
        <taxon>Eurotatoria</taxon>
        <taxon>Monogononta</taxon>
        <taxon>Pseudotrocha</taxon>
        <taxon>Ploima</taxon>
        <taxon>Brachionidae</taxon>
        <taxon>Brachionus</taxon>
    </lineage>
</organism>
<name>A0A814CKM3_9BILA</name>
<feature type="compositionally biased region" description="Polar residues" evidence="7">
    <location>
        <begin position="495"/>
        <end position="507"/>
    </location>
</feature>
<dbReference type="GO" id="GO:0045165">
    <property type="term" value="P:cell fate commitment"/>
    <property type="evidence" value="ECO:0007669"/>
    <property type="project" value="TreeGrafter"/>
</dbReference>
<feature type="compositionally biased region" description="Basic residues" evidence="7">
    <location>
        <begin position="298"/>
        <end position="308"/>
    </location>
</feature>
<evidence type="ECO:0000313" key="9">
    <source>
        <dbReference type="EMBL" id="CAF0941430.1"/>
    </source>
</evidence>
<dbReference type="GO" id="GO:0000122">
    <property type="term" value="P:negative regulation of transcription by RNA polymerase II"/>
    <property type="evidence" value="ECO:0007669"/>
    <property type="project" value="TreeGrafter"/>
</dbReference>
<feature type="compositionally biased region" description="Acidic residues" evidence="7">
    <location>
        <begin position="56"/>
        <end position="78"/>
    </location>
</feature>
<keyword evidence="3 6" id="KW-0863">Zinc-finger</keyword>
<evidence type="ECO:0000256" key="3">
    <source>
        <dbReference type="ARBA" id="ARBA00022771"/>
    </source>
</evidence>
<dbReference type="PROSITE" id="PS50114">
    <property type="entry name" value="GATA_ZN_FINGER_2"/>
    <property type="match status" value="2"/>
</dbReference>
<evidence type="ECO:0000256" key="4">
    <source>
        <dbReference type="ARBA" id="ARBA00022833"/>
    </source>
</evidence>
<comment type="subcellular location">
    <subcellularLocation>
        <location evidence="1">Nucleus</location>
    </subcellularLocation>
</comment>
<dbReference type="GO" id="GO:0000981">
    <property type="term" value="F:DNA-binding transcription factor activity, RNA polymerase II-specific"/>
    <property type="evidence" value="ECO:0007669"/>
    <property type="project" value="TreeGrafter"/>
</dbReference>
<keyword evidence="5" id="KW-0539">Nucleus</keyword>
<dbReference type="SMART" id="SM00401">
    <property type="entry name" value="ZnF_GATA"/>
    <property type="match status" value="2"/>
</dbReference>
<feature type="region of interest" description="Disordered" evidence="7">
    <location>
        <begin position="619"/>
        <end position="638"/>
    </location>
</feature>
<dbReference type="GO" id="GO:0000978">
    <property type="term" value="F:RNA polymerase II cis-regulatory region sequence-specific DNA binding"/>
    <property type="evidence" value="ECO:0007669"/>
    <property type="project" value="TreeGrafter"/>
</dbReference>
<evidence type="ECO:0000256" key="5">
    <source>
        <dbReference type="ARBA" id="ARBA00023242"/>
    </source>
</evidence>
<evidence type="ECO:0000256" key="1">
    <source>
        <dbReference type="ARBA" id="ARBA00004123"/>
    </source>
</evidence>
<evidence type="ECO:0000259" key="8">
    <source>
        <dbReference type="PROSITE" id="PS50114"/>
    </source>
</evidence>
<evidence type="ECO:0000313" key="10">
    <source>
        <dbReference type="Proteomes" id="UP000663879"/>
    </source>
</evidence>
<dbReference type="SUPFAM" id="SSF57716">
    <property type="entry name" value="Glucocorticoid receptor-like (DNA-binding domain)"/>
    <property type="match status" value="2"/>
</dbReference>
<dbReference type="GO" id="GO:0008270">
    <property type="term" value="F:zinc ion binding"/>
    <property type="evidence" value="ECO:0007669"/>
    <property type="project" value="UniProtKB-KW"/>
</dbReference>
<keyword evidence="4" id="KW-0862">Zinc</keyword>
<gene>
    <name evidence="9" type="ORF">OXX778_LOCUS13449</name>
</gene>
<feature type="region of interest" description="Disordered" evidence="7">
    <location>
        <begin position="291"/>
        <end position="398"/>
    </location>
</feature>
<reference evidence="9" key="1">
    <citation type="submission" date="2021-02" db="EMBL/GenBank/DDBJ databases">
        <authorList>
            <person name="Nowell W R."/>
        </authorList>
    </citation>
    <scope>NUCLEOTIDE SEQUENCE</scope>
    <source>
        <strain evidence="9">Ploen Becks lab</strain>
    </source>
</reference>
<dbReference type="Proteomes" id="UP000663879">
    <property type="component" value="Unassembled WGS sequence"/>
</dbReference>
<feature type="region of interest" description="Disordered" evidence="7">
    <location>
        <begin position="49"/>
        <end position="78"/>
    </location>
</feature>